<gene>
    <name evidence="7" type="primary">nadE</name>
    <name evidence="11" type="ORF">A3196_01295</name>
</gene>
<feature type="binding site" evidence="7">
    <location>
        <position position="409"/>
    </location>
    <ligand>
        <name>ATP</name>
        <dbReference type="ChEBI" id="CHEBI:30616"/>
    </ligand>
</feature>
<dbReference type="Pfam" id="PF02540">
    <property type="entry name" value="NAD_synthase"/>
    <property type="match status" value="1"/>
</dbReference>
<dbReference type="PROSITE" id="PS50263">
    <property type="entry name" value="CN_HYDROLASE"/>
    <property type="match status" value="1"/>
</dbReference>
<feature type="active site" description="Proton acceptor; for glutaminase activity" evidence="7">
    <location>
        <position position="58"/>
    </location>
</feature>
<dbReference type="FunFam" id="3.40.50.620:FF:000106">
    <property type="entry name" value="Glutamine-dependent NAD(+) synthetase"/>
    <property type="match status" value="1"/>
</dbReference>
<feature type="binding site" evidence="7">
    <location>
        <position position="193"/>
    </location>
    <ligand>
        <name>L-glutamine</name>
        <dbReference type="ChEBI" id="CHEBI:58359"/>
    </ligand>
</feature>
<dbReference type="GO" id="GO:0005737">
    <property type="term" value="C:cytoplasm"/>
    <property type="evidence" value="ECO:0007669"/>
    <property type="project" value="InterPro"/>
</dbReference>
<comment type="similarity">
    <text evidence="9">Belongs to the NAD synthetase family.</text>
</comment>
<keyword evidence="5 7" id="KW-0067">ATP-binding</keyword>
<evidence type="ECO:0000313" key="11">
    <source>
        <dbReference type="EMBL" id="ODB98419.1"/>
    </source>
</evidence>
<dbReference type="GO" id="GO:0008795">
    <property type="term" value="F:NAD+ synthase activity"/>
    <property type="evidence" value="ECO:0007669"/>
    <property type="project" value="UniProtKB-UniRule"/>
</dbReference>
<dbReference type="PANTHER" id="PTHR23090:SF9">
    <property type="entry name" value="GLUTAMINE-DEPENDENT NAD(+) SYNTHETASE"/>
    <property type="match status" value="1"/>
</dbReference>
<comment type="function">
    <text evidence="7">Catalyzes the ATP-dependent amidation of deamido-NAD to form NAD. Uses L-glutamine as a nitrogen source.</text>
</comment>
<dbReference type="CDD" id="cd00553">
    <property type="entry name" value="NAD_synthase"/>
    <property type="match status" value="1"/>
</dbReference>
<accession>A0A1E2UUG6</accession>
<keyword evidence="3 7" id="KW-0436">Ligase</keyword>
<comment type="caution">
    <text evidence="11">The sequence shown here is derived from an EMBL/GenBank/DDBJ whole genome shotgun (WGS) entry which is preliminary data.</text>
</comment>
<dbReference type="InterPro" id="IPR014729">
    <property type="entry name" value="Rossmann-like_a/b/a_fold"/>
</dbReference>
<dbReference type="GO" id="GO:0005524">
    <property type="term" value="F:ATP binding"/>
    <property type="evidence" value="ECO:0007669"/>
    <property type="project" value="UniProtKB-UniRule"/>
</dbReference>
<feature type="binding site" evidence="7">
    <location>
        <begin position="302"/>
        <end position="309"/>
    </location>
    <ligand>
        <name>ATP</name>
        <dbReference type="ChEBI" id="CHEBI:30616"/>
    </ligand>
</feature>
<evidence type="ECO:0000256" key="4">
    <source>
        <dbReference type="ARBA" id="ARBA00022741"/>
    </source>
</evidence>
<dbReference type="InterPro" id="IPR003694">
    <property type="entry name" value="NAD_synthase"/>
</dbReference>
<dbReference type="CDD" id="cd07570">
    <property type="entry name" value="GAT_Gln-NAD-synth"/>
    <property type="match status" value="1"/>
</dbReference>
<dbReference type="STRING" id="1818881.A3196_01295"/>
<feature type="active site" description="Nucleophile; for glutaminase activity" evidence="7">
    <location>
        <position position="161"/>
    </location>
</feature>
<dbReference type="NCBIfam" id="TIGR00552">
    <property type="entry name" value="nadE"/>
    <property type="match status" value="1"/>
</dbReference>
<dbReference type="HAMAP" id="MF_02090">
    <property type="entry name" value="NadE_glutamine_dep"/>
    <property type="match status" value="1"/>
</dbReference>
<dbReference type="NCBIfam" id="NF010588">
    <property type="entry name" value="PRK13981.1"/>
    <property type="match status" value="1"/>
</dbReference>
<comment type="caution">
    <text evidence="7">Lacks conserved residue(s) required for the propagation of feature annotation.</text>
</comment>
<comment type="similarity">
    <text evidence="2 7 8">In the C-terminal section; belongs to the NAD synthetase family.</text>
</comment>
<keyword evidence="12" id="KW-1185">Reference proteome</keyword>
<reference evidence="11 12" key="1">
    <citation type="submission" date="2016-03" db="EMBL/GenBank/DDBJ databases">
        <title>Chemosynthetic sulphur-oxidizing symbionts of marine invertebrate animals are capable of nitrogen fixation.</title>
        <authorList>
            <person name="Petersen J.M."/>
            <person name="Kemper A."/>
            <person name="Gruber-Vodicka H."/>
            <person name="Cardini U."/>
            <person name="Geest Mvander."/>
            <person name="Kleiner M."/>
            <person name="Bulgheresi S."/>
            <person name="Fussmann M."/>
            <person name="Herbold C."/>
            <person name="Seah B.K.B."/>
            <person name="Antony C.Paul."/>
            <person name="Liu D."/>
            <person name="Belitz A."/>
            <person name="Weber M."/>
        </authorList>
    </citation>
    <scope>NUCLEOTIDE SEQUENCE [LARGE SCALE GENOMIC DNA]</scope>
    <source>
        <strain evidence="11">G_D</strain>
    </source>
</reference>
<dbReference type="InterPro" id="IPR036526">
    <property type="entry name" value="C-N_Hydrolase_sf"/>
</dbReference>
<evidence type="ECO:0000256" key="1">
    <source>
        <dbReference type="ARBA" id="ARBA00005188"/>
    </source>
</evidence>
<protein>
    <recommendedName>
        <fullName evidence="7 8">Glutamine-dependent NAD(+) synthetase</fullName>
        <ecNumber evidence="7 8">6.3.5.1</ecNumber>
    </recommendedName>
    <alternativeName>
        <fullName evidence="7 8">NAD(+) synthase [glutamine-hydrolyzing]</fullName>
    </alternativeName>
</protein>
<keyword evidence="4 7" id="KW-0547">Nucleotide-binding</keyword>
<name>A0A1E2UUG6_9GAMM</name>
<dbReference type="SUPFAM" id="SSF56317">
    <property type="entry name" value="Carbon-nitrogen hydrolase"/>
    <property type="match status" value="1"/>
</dbReference>
<dbReference type="PANTHER" id="PTHR23090">
    <property type="entry name" value="NH 3 /GLUTAMINE-DEPENDENT NAD + SYNTHETASE"/>
    <property type="match status" value="1"/>
</dbReference>
<dbReference type="EC" id="6.3.5.1" evidence="7 8"/>
<dbReference type="InterPro" id="IPR014445">
    <property type="entry name" value="Gln-dep_NAD_synthase"/>
</dbReference>
<evidence type="ECO:0000256" key="6">
    <source>
        <dbReference type="ARBA" id="ARBA00023027"/>
    </source>
</evidence>
<dbReference type="UniPathway" id="UPA00253">
    <property type="reaction ID" value="UER00334"/>
</dbReference>
<feature type="domain" description="CN hydrolase" evidence="10">
    <location>
        <begin position="19"/>
        <end position="257"/>
    </location>
</feature>
<evidence type="ECO:0000256" key="5">
    <source>
        <dbReference type="ARBA" id="ARBA00022840"/>
    </source>
</evidence>
<dbReference type="PIRSF" id="PIRSF006630">
    <property type="entry name" value="NADS_GAT"/>
    <property type="match status" value="1"/>
</dbReference>
<dbReference type="SUPFAM" id="SSF52402">
    <property type="entry name" value="Adenine nucleotide alpha hydrolases-like"/>
    <property type="match status" value="1"/>
</dbReference>
<evidence type="ECO:0000256" key="8">
    <source>
        <dbReference type="PIRNR" id="PIRNR006630"/>
    </source>
</evidence>
<dbReference type="AlphaFoldDB" id="A0A1E2UUG6"/>
<evidence type="ECO:0000259" key="10">
    <source>
        <dbReference type="PROSITE" id="PS50263"/>
    </source>
</evidence>
<evidence type="ECO:0000256" key="3">
    <source>
        <dbReference type="ARBA" id="ARBA00022598"/>
    </source>
</evidence>
<feature type="active site" description="For glutaminase activity" evidence="7">
    <location>
        <position position="125"/>
    </location>
</feature>
<evidence type="ECO:0000256" key="9">
    <source>
        <dbReference type="RuleBase" id="RU003811"/>
    </source>
</evidence>
<keyword evidence="6 7" id="KW-0520">NAD</keyword>
<feature type="binding site" evidence="7">
    <location>
        <position position="385"/>
    </location>
    <ligand>
        <name>deamido-NAD(+)</name>
        <dbReference type="ChEBI" id="CHEBI:58437"/>
        <note>ligand shared between two neighboring subunits</note>
    </ligand>
</feature>
<comment type="pathway">
    <text evidence="1 7 8">Cofactor biosynthesis; NAD(+) biosynthesis; NAD(+) from deamido-NAD(+) (L-Gln route): step 1/1.</text>
</comment>
<proteinExistence type="inferred from homology"/>
<dbReference type="Gene3D" id="3.40.50.620">
    <property type="entry name" value="HUPs"/>
    <property type="match status" value="1"/>
</dbReference>
<organism evidence="11 12">
    <name type="scientific">Candidatus Thiodiazotropha endoloripes</name>
    <dbReference type="NCBI Taxonomy" id="1818881"/>
    <lineage>
        <taxon>Bacteria</taxon>
        <taxon>Pseudomonadati</taxon>
        <taxon>Pseudomonadota</taxon>
        <taxon>Gammaproteobacteria</taxon>
        <taxon>Chromatiales</taxon>
        <taxon>Sedimenticolaceae</taxon>
        <taxon>Candidatus Thiodiazotropha</taxon>
    </lineage>
</organism>
<feature type="binding site" evidence="7">
    <location>
        <position position="524"/>
    </location>
    <ligand>
        <name>deamido-NAD(+)</name>
        <dbReference type="ChEBI" id="CHEBI:58437"/>
        <note>ligand shared between two neighboring subunits</note>
    </ligand>
</feature>
<evidence type="ECO:0000313" key="12">
    <source>
        <dbReference type="Proteomes" id="UP000094849"/>
    </source>
</evidence>
<dbReference type="Proteomes" id="UP000094849">
    <property type="component" value="Unassembled WGS sequence"/>
</dbReference>
<dbReference type="Pfam" id="PF00795">
    <property type="entry name" value="CN_hydrolase"/>
    <property type="match status" value="1"/>
</dbReference>
<sequence>MQSTTLVNHQAVRSSRLKLKIQIAQLNFLVGDIEGNARKIIDLALNDQNAVDAIVFPELAITGYPPEDLLLRPHFIHRVERAIELICSEVSQLCLVIGYPRYRDGKLFNVAGVVSGGQLIAEYEKHKLPNYSVFDEKRYFAPGHEAVTFNLKGVQLGLTVCEDIWEAEPAAMSRAAGAQLLLNLNASPFHIGKAPEREELVQKRAMDNGIPIIYTNLVGGQDELVFDGGSFAVDAKGDLVHRAAFFEESCPTVELECDSDSVSPIPQHVEPLMSEAQRVYQALVLGVRDYVVKNGFNGAIIGLSGGVDSALTLAIAADALGPDQVEVVLMPSRYTADMSNQDAEAEAEALGVEYRTIPIEPAFKAFLEMLSDEFAGKPVDVTEENIQARCRGIILMAISNKKGRILLTTGNKSEMSVGYATLYGDMAGGFAPIKDVPKTLVYELCRYRNGLSPVIPDRVLERPPSAELAPDQKDSDSLPDYPVLDQILERYVEQDQDPAAIITAGFDRSTVERVIGLVDRNEYKRRQAPPGVKITRRAYGRDRRYPLTWRKS</sequence>
<dbReference type="InterPro" id="IPR022310">
    <property type="entry name" value="NAD/GMP_synthase"/>
</dbReference>
<dbReference type="InterPro" id="IPR003010">
    <property type="entry name" value="C-N_Hydrolase"/>
</dbReference>
<dbReference type="GO" id="GO:0009435">
    <property type="term" value="P:NAD+ biosynthetic process"/>
    <property type="evidence" value="ECO:0007669"/>
    <property type="project" value="UniProtKB-UniRule"/>
</dbReference>
<dbReference type="EMBL" id="LVJZ01000003">
    <property type="protein sequence ID" value="ODB98419.1"/>
    <property type="molecule type" value="Genomic_DNA"/>
</dbReference>
<feature type="binding site" evidence="7">
    <location>
        <position position="131"/>
    </location>
    <ligand>
        <name>L-glutamine</name>
        <dbReference type="ChEBI" id="CHEBI:58359"/>
    </ligand>
</feature>
<evidence type="ECO:0000256" key="2">
    <source>
        <dbReference type="ARBA" id="ARBA00007145"/>
    </source>
</evidence>
<dbReference type="Gene3D" id="3.60.110.10">
    <property type="entry name" value="Carbon-nitrogen hydrolase"/>
    <property type="match status" value="1"/>
</dbReference>
<feature type="binding site" evidence="7">
    <location>
        <position position="187"/>
    </location>
    <ligand>
        <name>L-glutamine</name>
        <dbReference type="ChEBI" id="CHEBI:58359"/>
    </ligand>
</feature>
<dbReference type="GO" id="GO:0003952">
    <property type="term" value="F:NAD+ synthase (glutamine-hydrolyzing) activity"/>
    <property type="evidence" value="ECO:0007669"/>
    <property type="project" value="UniProtKB-UniRule"/>
</dbReference>
<evidence type="ECO:0000256" key="7">
    <source>
        <dbReference type="HAMAP-Rule" id="MF_02090"/>
    </source>
</evidence>
<dbReference type="GO" id="GO:0004359">
    <property type="term" value="F:glutaminase activity"/>
    <property type="evidence" value="ECO:0007669"/>
    <property type="project" value="InterPro"/>
</dbReference>
<comment type="catalytic activity">
    <reaction evidence="7 8">
        <text>deamido-NAD(+) + L-glutamine + ATP + H2O = L-glutamate + AMP + diphosphate + NAD(+) + H(+)</text>
        <dbReference type="Rhea" id="RHEA:24384"/>
        <dbReference type="ChEBI" id="CHEBI:15377"/>
        <dbReference type="ChEBI" id="CHEBI:15378"/>
        <dbReference type="ChEBI" id="CHEBI:29985"/>
        <dbReference type="ChEBI" id="CHEBI:30616"/>
        <dbReference type="ChEBI" id="CHEBI:33019"/>
        <dbReference type="ChEBI" id="CHEBI:57540"/>
        <dbReference type="ChEBI" id="CHEBI:58359"/>
        <dbReference type="ChEBI" id="CHEBI:58437"/>
        <dbReference type="ChEBI" id="CHEBI:456215"/>
        <dbReference type="EC" id="6.3.5.1"/>
    </reaction>
</comment>
<feature type="binding site" evidence="7">
    <location>
        <position position="414"/>
    </location>
    <ligand>
        <name>deamido-NAD(+)</name>
        <dbReference type="ChEBI" id="CHEBI:58437"/>
        <note>ligand shared between two neighboring subunits</note>
    </ligand>
</feature>